<comment type="caution">
    <text evidence="1">The sequence shown here is derived from an EMBL/GenBank/DDBJ whole genome shotgun (WGS) entry which is preliminary data.</text>
</comment>
<dbReference type="RefSeq" id="WP_306390236.1">
    <property type="nucleotide sequence ID" value="NZ_JAVCAP010000025.1"/>
</dbReference>
<organism evidence="1 2">
    <name type="scientific">Methylophilus aquaticus</name>
    <dbReference type="NCBI Taxonomy" id="1971610"/>
    <lineage>
        <taxon>Bacteria</taxon>
        <taxon>Pseudomonadati</taxon>
        <taxon>Pseudomonadota</taxon>
        <taxon>Betaproteobacteria</taxon>
        <taxon>Nitrosomonadales</taxon>
        <taxon>Methylophilaceae</taxon>
        <taxon>Methylophilus</taxon>
    </lineage>
</organism>
<accession>A0ABT9JWH4</accession>
<keyword evidence="2" id="KW-1185">Reference proteome</keyword>
<protein>
    <submittedName>
        <fullName evidence="1">Uncharacterized protein</fullName>
    </submittedName>
</protein>
<proteinExistence type="predicted"/>
<reference evidence="2" key="1">
    <citation type="journal article" date="2019" name="Int. J. Syst. Evol. Microbiol.">
        <title>The Global Catalogue of Microorganisms (GCM) 10K type strain sequencing project: providing services to taxonomists for standard genome sequencing and annotation.</title>
        <authorList>
            <consortium name="The Broad Institute Genomics Platform"/>
            <consortium name="The Broad Institute Genome Sequencing Center for Infectious Disease"/>
            <person name="Wu L."/>
            <person name="Ma J."/>
        </authorList>
    </citation>
    <scope>NUCLEOTIDE SEQUENCE [LARGE SCALE GENOMIC DNA]</scope>
    <source>
        <strain evidence="2">VKM B-3159</strain>
    </source>
</reference>
<dbReference type="EMBL" id="JAVCAP010000025">
    <property type="protein sequence ID" value="MDP8568511.1"/>
    <property type="molecule type" value="Genomic_DNA"/>
</dbReference>
<sequence length="132" mass="15174">MSDRQVEEVLFATEFTESQKQDVRESTPKSKKYVEYIIQERAYKAHQHIAELGQFLSLNGILLPLAIKEKLNSIYFDLSKIGNSVRFSLIYKRQHEVPNQSEKVDALLPLRAEIESLIQKRLASHATTSVTL</sequence>
<gene>
    <name evidence="1" type="ORF">Q9291_11690</name>
</gene>
<evidence type="ECO:0000313" key="2">
    <source>
        <dbReference type="Proteomes" id="UP001225906"/>
    </source>
</evidence>
<dbReference type="Proteomes" id="UP001225906">
    <property type="component" value="Unassembled WGS sequence"/>
</dbReference>
<evidence type="ECO:0000313" key="1">
    <source>
        <dbReference type="EMBL" id="MDP8568511.1"/>
    </source>
</evidence>
<name>A0ABT9JWH4_9PROT</name>